<gene>
    <name evidence="1" type="ORF">F5144DRAFT_656268</name>
</gene>
<reference evidence="1 2" key="1">
    <citation type="journal article" date="2021" name="Nat. Commun.">
        <title>Genetic determinants of endophytism in the Arabidopsis root mycobiome.</title>
        <authorList>
            <person name="Mesny F."/>
            <person name="Miyauchi S."/>
            <person name="Thiergart T."/>
            <person name="Pickel B."/>
            <person name="Atanasova L."/>
            <person name="Karlsson M."/>
            <person name="Huettel B."/>
            <person name="Barry K.W."/>
            <person name="Haridas S."/>
            <person name="Chen C."/>
            <person name="Bauer D."/>
            <person name="Andreopoulos W."/>
            <person name="Pangilinan J."/>
            <person name="LaButti K."/>
            <person name="Riley R."/>
            <person name="Lipzen A."/>
            <person name="Clum A."/>
            <person name="Drula E."/>
            <person name="Henrissat B."/>
            <person name="Kohler A."/>
            <person name="Grigoriev I.V."/>
            <person name="Martin F.M."/>
            <person name="Hacquard S."/>
        </authorList>
    </citation>
    <scope>NUCLEOTIDE SEQUENCE [LARGE SCALE GENOMIC DNA]</scope>
    <source>
        <strain evidence="1 2">MPI-SDFR-AT-0079</strain>
    </source>
</reference>
<proteinExistence type="predicted"/>
<name>A0ACB7NX78_9PEZI</name>
<evidence type="ECO:0000313" key="1">
    <source>
        <dbReference type="EMBL" id="KAH6622719.1"/>
    </source>
</evidence>
<accession>A0ACB7NX78</accession>
<evidence type="ECO:0000313" key="2">
    <source>
        <dbReference type="Proteomes" id="UP000724584"/>
    </source>
</evidence>
<comment type="caution">
    <text evidence="1">The sequence shown here is derived from an EMBL/GenBank/DDBJ whole genome shotgun (WGS) entry which is preliminary data.</text>
</comment>
<protein>
    <submittedName>
        <fullName evidence="1">Uncharacterized protein</fullName>
    </submittedName>
</protein>
<dbReference type="EMBL" id="JAGIZQ010000006">
    <property type="protein sequence ID" value="KAH6622719.1"/>
    <property type="molecule type" value="Genomic_DNA"/>
</dbReference>
<organism evidence="1 2">
    <name type="scientific">Chaetomium tenue</name>
    <dbReference type="NCBI Taxonomy" id="1854479"/>
    <lineage>
        <taxon>Eukaryota</taxon>
        <taxon>Fungi</taxon>
        <taxon>Dikarya</taxon>
        <taxon>Ascomycota</taxon>
        <taxon>Pezizomycotina</taxon>
        <taxon>Sordariomycetes</taxon>
        <taxon>Sordariomycetidae</taxon>
        <taxon>Sordariales</taxon>
        <taxon>Chaetomiaceae</taxon>
        <taxon>Chaetomium</taxon>
    </lineage>
</organism>
<sequence length="295" mass="32392">MATRIGRYNRFWQGLDPTKPERLSKVLAALHCFHIAPPTDIFHCEFTVHPTDHHRIYDGFPELQLLEKLIDKNIHFTVTPSAALAPSPVEFHFLTASQHFDASTGTLATMYHTSFHTNILFALSNEMHVGLRSLHSHPGSVGALARQRPYNGLARRQGEPVVQKEALSTPGGQIKLWLSDLVPMADVANLPSEPEHAANISIPYSVILETLKDTSDAVFGVTDSNPAPSSSIDQRLPAFGTDASGRRHFSSAARHPLAYRKPAAGAAFEPAMAARRASAASVGRFSTRFLRAFRK</sequence>
<dbReference type="Proteomes" id="UP000724584">
    <property type="component" value="Unassembled WGS sequence"/>
</dbReference>
<keyword evidence="2" id="KW-1185">Reference proteome</keyword>